<dbReference type="AlphaFoldDB" id="A0A9P4RB69"/>
<evidence type="ECO:0000313" key="2">
    <source>
        <dbReference type="Proteomes" id="UP000799444"/>
    </source>
</evidence>
<proteinExistence type="predicted"/>
<reference evidence="1" key="1">
    <citation type="journal article" date="2020" name="Stud. Mycol.">
        <title>101 Dothideomycetes genomes: a test case for predicting lifestyles and emergence of pathogens.</title>
        <authorList>
            <person name="Haridas S."/>
            <person name="Albert R."/>
            <person name="Binder M."/>
            <person name="Bloem J."/>
            <person name="Labutti K."/>
            <person name="Salamov A."/>
            <person name="Andreopoulos B."/>
            <person name="Baker S."/>
            <person name="Barry K."/>
            <person name="Bills G."/>
            <person name="Bluhm B."/>
            <person name="Cannon C."/>
            <person name="Castanera R."/>
            <person name="Culley D."/>
            <person name="Daum C."/>
            <person name="Ezra D."/>
            <person name="Gonzalez J."/>
            <person name="Henrissat B."/>
            <person name="Kuo A."/>
            <person name="Liang C."/>
            <person name="Lipzen A."/>
            <person name="Lutzoni F."/>
            <person name="Magnuson J."/>
            <person name="Mondo S."/>
            <person name="Nolan M."/>
            <person name="Ohm R."/>
            <person name="Pangilinan J."/>
            <person name="Park H.-J."/>
            <person name="Ramirez L."/>
            <person name="Alfaro M."/>
            <person name="Sun H."/>
            <person name="Tritt A."/>
            <person name="Yoshinaga Y."/>
            <person name="Zwiers L.-H."/>
            <person name="Turgeon B."/>
            <person name="Goodwin S."/>
            <person name="Spatafora J."/>
            <person name="Crous P."/>
            <person name="Grigoriev I."/>
        </authorList>
    </citation>
    <scope>NUCLEOTIDE SEQUENCE</scope>
    <source>
        <strain evidence="1">CBS 125425</strain>
    </source>
</reference>
<dbReference type="EMBL" id="ML996101">
    <property type="protein sequence ID" value="KAF2740059.1"/>
    <property type="molecule type" value="Genomic_DNA"/>
</dbReference>
<organism evidence="1 2">
    <name type="scientific">Polyplosphaeria fusca</name>
    <dbReference type="NCBI Taxonomy" id="682080"/>
    <lineage>
        <taxon>Eukaryota</taxon>
        <taxon>Fungi</taxon>
        <taxon>Dikarya</taxon>
        <taxon>Ascomycota</taxon>
        <taxon>Pezizomycotina</taxon>
        <taxon>Dothideomycetes</taxon>
        <taxon>Pleosporomycetidae</taxon>
        <taxon>Pleosporales</taxon>
        <taxon>Tetraplosphaeriaceae</taxon>
        <taxon>Polyplosphaeria</taxon>
    </lineage>
</organism>
<protein>
    <submittedName>
        <fullName evidence="1">Uncharacterized protein</fullName>
    </submittedName>
</protein>
<dbReference type="OrthoDB" id="3945408at2759"/>
<comment type="caution">
    <text evidence="1">The sequence shown here is derived from an EMBL/GenBank/DDBJ whole genome shotgun (WGS) entry which is preliminary data.</text>
</comment>
<keyword evidence="2" id="KW-1185">Reference proteome</keyword>
<dbReference type="Proteomes" id="UP000799444">
    <property type="component" value="Unassembled WGS sequence"/>
</dbReference>
<accession>A0A9P4RB69</accession>
<gene>
    <name evidence="1" type="ORF">EJ04DRAFT_559091</name>
</gene>
<evidence type="ECO:0000313" key="1">
    <source>
        <dbReference type="EMBL" id="KAF2740059.1"/>
    </source>
</evidence>
<sequence length="416" mass="48711">MESPNDLLNLPTAQESQSDRWYSYPRTVWTTRGHDSMYPDSSEDEDLYSWRRRQHNAYTDHHHHDEIIRLQCLIADTDLLINQYSKSAFASIRMAKHKARKARLLDRLHTLEAGWAKIIPEMRQHSAALFALPREIRERIYSCLYTLPTEIILDSPDLDVRYSLLPRDPFHYLSAAVVHPVIAAEVAQTLYDTNVFKIDVSRSRDILSTFLTTDHFGSGLCPGDIIRRLKISTAAPWVASDEKWAEHRTFEEEIHDDVMRWSDDRVKLAPVLDMPELRLLELRITWAYLHSAFELRVLSPFIKTLIAKGVRVRVVLEEEDVGNVVRDKSTLVKDISDYFVPPWEADRETVEREGALDLVELQRGIDDGDSWRDTETRRRIVESVSAAQWRVFLHEHYKHWLIWRARDCEGRLEDCR</sequence>
<name>A0A9P4RB69_9PLEO</name>